<sequence length="93" mass="10455">MQAKIQANINKQITDDMPILQIGASGKAVRFLQMLLMAYGFFSRDLLTDEFNGRTELSVKNFQTVYRLRADGIVGEETWKKLAEVAAVTTNVN</sequence>
<dbReference type="EMBL" id="JAHHGZ010000026">
    <property type="protein sequence ID" value="MBW4670030.1"/>
    <property type="molecule type" value="Genomic_DNA"/>
</dbReference>
<dbReference type="InterPro" id="IPR036366">
    <property type="entry name" value="PGBDSf"/>
</dbReference>
<reference evidence="2" key="2">
    <citation type="journal article" date="2022" name="Microbiol. Resour. Announc.">
        <title>Metagenome Sequencing to Explore Phylogenomics of Terrestrial Cyanobacteria.</title>
        <authorList>
            <person name="Ward R.D."/>
            <person name="Stajich J.E."/>
            <person name="Johansen J.R."/>
            <person name="Huntemann M."/>
            <person name="Clum A."/>
            <person name="Foster B."/>
            <person name="Foster B."/>
            <person name="Roux S."/>
            <person name="Palaniappan K."/>
            <person name="Varghese N."/>
            <person name="Mukherjee S."/>
            <person name="Reddy T.B.K."/>
            <person name="Daum C."/>
            <person name="Copeland A."/>
            <person name="Chen I.A."/>
            <person name="Ivanova N.N."/>
            <person name="Kyrpides N.C."/>
            <person name="Shapiro N."/>
            <person name="Eloe-Fadrosh E.A."/>
            <person name="Pietrasiak N."/>
        </authorList>
    </citation>
    <scope>NUCLEOTIDE SEQUENCE</scope>
    <source>
        <strain evidence="2">GSE-NOS-MK-12-04C</strain>
    </source>
</reference>
<dbReference type="Gene3D" id="1.10.101.10">
    <property type="entry name" value="PGBD-like superfamily/PGBD"/>
    <property type="match status" value="1"/>
</dbReference>
<dbReference type="Pfam" id="PF01471">
    <property type="entry name" value="PG_binding_1"/>
    <property type="match status" value="1"/>
</dbReference>
<accession>A0A951QSN8</accession>
<dbReference type="SUPFAM" id="SSF47090">
    <property type="entry name" value="PGBD-like"/>
    <property type="match status" value="1"/>
</dbReference>
<dbReference type="Proteomes" id="UP000729701">
    <property type="component" value="Unassembled WGS sequence"/>
</dbReference>
<evidence type="ECO:0000313" key="2">
    <source>
        <dbReference type="EMBL" id="MBW4670030.1"/>
    </source>
</evidence>
<dbReference type="AlphaFoldDB" id="A0A951QSN8"/>
<feature type="domain" description="Peptidoglycan binding-like" evidence="1">
    <location>
        <begin position="25"/>
        <end position="82"/>
    </location>
</feature>
<dbReference type="InterPro" id="IPR036365">
    <property type="entry name" value="PGBD-like_sf"/>
</dbReference>
<evidence type="ECO:0000259" key="1">
    <source>
        <dbReference type="Pfam" id="PF01471"/>
    </source>
</evidence>
<gene>
    <name evidence="2" type="ORF">KME60_22120</name>
</gene>
<name>A0A951QSN8_9CYAN</name>
<dbReference type="InterPro" id="IPR002477">
    <property type="entry name" value="Peptidoglycan-bd-like"/>
</dbReference>
<comment type="caution">
    <text evidence="2">The sequence shown here is derived from an EMBL/GenBank/DDBJ whole genome shotgun (WGS) entry which is preliminary data.</text>
</comment>
<protein>
    <submittedName>
        <fullName evidence="2">Peptidoglycan-binding protein</fullName>
    </submittedName>
</protein>
<organism evidence="2 3">
    <name type="scientific">Cyanomargarita calcarea GSE-NOS-MK-12-04C</name>
    <dbReference type="NCBI Taxonomy" id="2839659"/>
    <lineage>
        <taxon>Bacteria</taxon>
        <taxon>Bacillati</taxon>
        <taxon>Cyanobacteriota</taxon>
        <taxon>Cyanophyceae</taxon>
        <taxon>Nostocales</taxon>
        <taxon>Cyanomargaritaceae</taxon>
        <taxon>Cyanomargarita</taxon>
    </lineage>
</organism>
<evidence type="ECO:0000313" key="3">
    <source>
        <dbReference type="Proteomes" id="UP000729701"/>
    </source>
</evidence>
<reference evidence="2" key="1">
    <citation type="submission" date="2021-05" db="EMBL/GenBank/DDBJ databases">
        <authorList>
            <person name="Pietrasiak N."/>
            <person name="Ward R."/>
            <person name="Stajich J.E."/>
            <person name="Kurbessoian T."/>
        </authorList>
    </citation>
    <scope>NUCLEOTIDE SEQUENCE</scope>
    <source>
        <strain evidence="2">GSE-NOS-MK-12-04C</strain>
    </source>
</reference>
<proteinExistence type="predicted"/>